<evidence type="ECO:0000256" key="1">
    <source>
        <dbReference type="ARBA" id="ARBA00022737"/>
    </source>
</evidence>
<dbReference type="EMBL" id="JANEYG010000007">
    <property type="protein sequence ID" value="KAJ8922385.1"/>
    <property type="molecule type" value="Genomic_DNA"/>
</dbReference>
<keyword evidence="5" id="KW-1185">Reference proteome</keyword>
<dbReference type="PRINTS" id="PR01415">
    <property type="entry name" value="ANKYRIN"/>
</dbReference>
<dbReference type="InterPro" id="IPR036770">
    <property type="entry name" value="Ankyrin_rpt-contain_sf"/>
</dbReference>
<keyword evidence="2 3" id="KW-0040">ANK repeat</keyword>
<dbReference type="InterPro" id="IPR002110">
    <property type="entry name" value="Ankyrin_rpt"/>
</dbReference>
<dbReference type="PROSITE" id="PS50297">
    <property type="entry name" value="ANK_REP_REGION"/>
    <property type="match status" value="2"/>
</dbReference>
<reference evidence="4 5" key="1">
    <citation type="journal article" date="2023" name="Insect Mol. Biol.">
        <title>Genome sequencing provides insights into the evolution of gene families encoding plant cell wall-degrading enzymes in longhorned beetles.</title>
        <authorList>
            <person name="Shin N.R."/>
            <person name="Okamura Y."/>
            <person name="Kirsch R."/>
            <person name="Pauchet Y."/>
        </authorList>
    </citation>
    <scope>NUCLEOTIDE SEQUENCE [LARGE SCALE GENOMIC DNA]</scope>
    <source>
        <strain evidence="4">EAD_L_NR</strain>
    </source>
</reference>
<dbReference type="PROSITE" id="PS50088">
    <property type="entry name" value="ANK_REPEAT"/>
    <property type="match status" value="2"/>
</dbReference>
<dbReference type="SUPFAM" id="SSF48403">
    <property type="entry name" value="Ankyrin repeat"/>
    <property type="match status" value="1"/>
</dbReference>
<evidence type="ECO:0000256" key="2">
    <source>
        <dbReference type="ARBA" id="ARBA00023043"/>
    </source>
</evidence>
<dbReference type="PANTHER" id="PTHR24171">
    <property type="entry name" value="ANKYRIN REPEAT DOMAIN-CONTAINING PROTEIN 39-RELATED"/>
    <property type="match status" value="1"/>
</dbReference>
<comment type="caution">
    <text evidence="4">The sequence shown here is derived from an EMBL/GenBank/DDBJ whole genome shotgun (WGS) entry which is preliminary data.</text>
</comment>
<feature type="repeat" description="ANK" evidence="3">
    <location>
        <begin position="66"/>
        <end position="98"/>
    </location>
</feature>
<evidence type="ECO:0000256" key="3">
    <source>
        <dbReference type="PROSITE-ProRule" id="PRU00023"/>
    </source>
</evidence>
<keyword evidence="1" id="KW-0677">Repeat</keyword>
<accession>A0AAV8W8K5</accession>
<evidence type="ECO:0000313" key="5">
    <source>
        <dbReference type="Proteomes" id="UP001159042"/>
    </source>
</evidence>
<evidence type="ECO:0000313" key="4">
    <source>
        <dbReference type="EMBL" id="KAJ8922385.1"/>
    </source>
</evidence>
<dbReference type="Proteomes" id="UP001159042">
    <property type="component" value="Unassembled WGS sequence"/>
</dbReference>
<dbReference type="Gene3D" id="1.25.40.20">
    <property type="entry name" value="Ankyrin repeat-containing domain"/>
    <property type="match status" value="1"/>
</dbReference>
<name>A0AAV8W8K5_9CUCU</name>
<dbReference type="FunFam" id="1.25.40.20:FF:000050">
    <property type="entry name" value="integrin-linked protein kinase"/>
    <property type="match status" value="1"/>
</dbReference>
<gene>
    <name evidence="4" type="ORF">NQ315_004330</name>
</gene>
<sequence length="177" mass="20700">MEDIFQWCKEGNALQVRVWLDEPEHDMNQGDDHGFSPLHWAAMKGHNKIVEMLLLRGARVLATNRGDDTPLHLAAAHGHREIVHMLLRQRADVNFINEHGNTPLHYACFWEVALYGYFYNDLKTWYSCNNRKIEGFIRHEGADSTICVNCFKHQLNVEKYVKTNLRIINSVWNEQII</sequence>
<dbReference type="AlphaFoldDB" id="A0AAV8W8K5"/>
<dbReference type="SMART" id="SM00248">
    <property type="entry name" value="ANK"/>
    <property type="match status" value="3"/>
</dbReference>
<proteinExistence type="predicted"/>
<dbReference type="Pfam" id="PF13637">
    <property type="entry name" value="Ank_4"/>
    <property type="match status" value="1"/>
</dbReference>
<dbReference type="PANTHER" id="PTHR24171:SF9">
    <property type="entry name" value="ANKYRIN REPEAT DOMAIN-CONTAINING PROTEIN 39"/>
    <property type="match status" value="1"/>
</dbReference>
<protein>
    <submittedName>
        <fullName evidence="4">Uncharacterized protein</fullName>
    </submittedName>
</protein>
<organism evidence="4 5">
    <name type="scientific">Exocentrus adspersus</name>
    <dbReference type="NCBI Taxonomy" id="1586481"/>
    <lineage>
        <taxon>Eukaryota</taxon>
        <taxon>Metazoa</taxon>
        <taxon>Ecdysozoa</taxon>
        <taxon>Arthropoda</taxon>
        <taxon>Hexapoda</taxon>
        <taxon>Insecta</taxon>
        <taxon>Pterygota</taxon>
        <taxon>Neoptera</taxon>
        <taxon>Endopterygota</taxon>
        <taxon>Coleoptera</taxon>
        <taxon>Polyphaga</taxon>
        <taxon>Cucujiformia</taxon>
        <taxon>Chrysomeloidea</taxon>
        <taxon>Cerambycidae</taxon>
        <taxon>Lamiinae</taxon>
        <taxon>Acanthocinini</taxon>
        <taxon>Exocentrus</taxon>
    </lineage>
</organism>
<feature type="repeat" description="ANK" evidence="3">
    <location>
        <begin position="33"/>
        <end position="65"/>
    </location>
</feature>